<feature type="signal peptide" evidence="1">
    <location>
        <begin position="1"/>
        <end position="21"/>
    </location>
</feature>
<evidence type="ECO:0000313" key="4">
    <source>
        <dbReference type="Proteomes" id="UP001615550"/>
    </source>
</evidence>
<dbReference type="Pfam" id="PF07007">
    <property type="entry name" value="LprI"/>
    <property type="match status" value="1"/>
</dbReference>
<evidence type="ECO:0000256" key="1">
    <source>
        <dbReference type="SAM" id="SignalP"/>
    </source>
</evidence>
<reference evidence="3 4" key="1">
    <citation type="submission" date="2024-08" db="EMBL/GenBank/DDBJ databases">
        <title>Draft Genome Sequence of Legionella lytica strain DSB2004, Isolated From a Fire Sprinkler System.</title>
        <authorList>
            <person name="Everhart A.D."/>
            <person name="Kidane D.T."/>
            <person name="Farone A.L."/>
            <person name="Farone M.B."/>
        </authorList>
    </citation>
    <scope>NUCLEOTIDE SEQUENCE [LARGE SCALE GENOMIC DNA]</scope>
    <source>
        <strain evidence="3 4">DSB2004</strain>
    </source>
</reference>
<feature type="domain" description="Lysozyme inhibitor LprI-like N-terminal" evidence="2">
    <location>
        <begin position="40"/>
        <end position="114"/>
    </location>
</feature>
<organism evidence="3 4">
    <name type="scientific">Legionella lytica</name>
    <dbReference type="NCBI Taxonomy" id="96232"/>
    <lineage>
        <taxon>Bacteria</taxon>
        <taxon>Pseudomonadati</taxon>
        <taxon>Pseudomonadota</taxon>
        <taxon>Gammaproteobacteria</taxon>
        <taxon>Legionellales</taxon>
        <taxon>Legionellaceae</taxon>
        <taxon>Legionella</taxon>
    </lineage>
</organism>
<dbReference type="InterPro" id="IPR009739">
    <property type="entry name" value="LprI-like_N"/>
</dbReference>
<feature type="chain" id="PRO_5047031846" evidence="1">
    <location>
        <begin position="22"/>
        <end position="127"/>
    </location>
</feature>
<dbReference type="Proteomes" id="UP001615550">
    <property type="component" value="Unassembled WGS sequence"/>
</dbReference>
<accession>A0ABW8D5N6</accession>
<gene>
    <name evidence="3" type="ORF">ACD661_01255</name>
</gene>
<dbReference type="Gene3D" id="1.20.1270.180">
    <property type="match status" value="1"/>
</dbReference>
<comment type="caution">
    <text evidence="3">The sequence shown here is derived from an EMBL/GenBank/DDBJ whole genome shotgun (WGS) entry which is preliminary data.</text>
</comment>
<evidence type="ECO:0000259" key="2">
    <source>
        <dbReference type="Pfam" id="PF07007"/>
    </source>
</evidence>
<name>A0ABW8D5N6_9GAMM</name>
<dbReference type="EMBL" id="JBGORX010000001">
    <property type="protein sequence ID" value="MFJ1267176.1"/>
    <property type="molecule type" value="Genomic_DNA"/>
</dbReference>
<keyword evidence="4" id="KW-1185">Reference proteome</keyword>
<evidence type="ECO:0000313" key="3">
    <source>
        <dbReference type="EMBL" id="MFJ1267176.1"/>
    </source>
</evidence>
<protein>
    <submittedName>
        <fullName evidence="3">Lysozyme inhibitor LprI family protein</fullName>
    </submittedName>
</protein>
<sequence>MKFFKLSLLISFIAFNFQLHAGEYMYKSNCRSFNHLGLFEQCLDKQLAFYDGKLNGLYSSFGGNRGLEQSELLWIKFKETDCRFMSRAAQDAVRTRLVYKACVLEKTKVRINELKNSVSYGDWFKTV</sequence>
<keyword evidence="1" id="KW-0732">Signal</keyword>
<dbReference type="RefSeq" id="WP_400185732.1">
    <property type="nucleotide sequence ID" value="NZ_JBGORX010000001.1"/>
</dbReference>
<proteinExistence type="predicted"/>